<sequence>MSTQTSTEVVMNLYTAFPQLGTLTPNTRRRPIEDLCDVLAVTSERHTIHSTKRTIGDALDSNDLVLEQVAKKLRDYESYSAMTPEAQNSYLFTIIGKLSRERDTLKDVVTRVGRLELEVAELKTAVYDFKRVAYRCFADDVLRRLGFQGNDFNQFLSSSRLDATRVNLLKKLRENHDAAHELSFCVVGKCLKEAQKDKYFSESEWTVITDWFTERTSMSVESLLNVTLGSLMVFPLDALTKAAHSSHGATDLLTGPQAAQVRECFPPVVPPENRSMGEERFRTRFADPSRLPPAAPLLEEPPTPPPPDLEESLLLRPEEDVRVAPPDLEDEAFSDDASSTPGPDRREDDVSRTPLLLVASSSVVDRDAGSCD</sequence>
<organism evidence="2 3">
    <name type="scientific">Rhizophlyctis rosea</name>
    <dbReference type="NCBI Taxonomy" id="64517"/>
    <lineage>
        <taxon>Eukaryota</taxon>
        <taxon>Fungi</taxon>
        <taxon>Fungi incertae sedis</taxon>
        <taxon>Chytridiomycota</taxon>
        <taxon>Chytridiomycota incertae sedis</taxon>
        <taxon>Chytridiomycetes</taxon>
        <taxon>Rhizophlyctidales</taxon>
        <taxon>Rhizophlyctidaceae</taxon>
        <taxon>Rhizophlyctis</taxon>
    </lineage>
</organism>
<evidence type="ECO:0000256" key="1">
    <source>
        <dbReference type="SAM" id="MobiDB-lite"/>
    </source>
</evidence>
<evidence type="ECO:0000313" key="2">
    <source>
        <dbReference type="EMBL" id="KAJ3053029.1"/>
    </source>
</evidence>
<feature type="compositionally biased region" description="Pro residues" evidence="1">
    <location>
        <begin position="290"/>
        <end position="307"/>
    </location>
</feature>
<keyword evidence="3" id="KW-1185">Reference proteome</keyword>
<dbReference type="EMBL" id="JADGJD010000244">
    <property type="protein sequence ID" value="KAJ3053029.1"/>
    <property type="molecule type" value="Genomic_DNA"/>
</dbReference>
<evidence type="ECO:0000313" key="3">
    <source>
        <dbReference type="Proteomes" id="UP001212841"/>
    </source>
</evidence>
<protein>
    <submittedName>
        <fullName evidence="2">Uncharacterized protein</fullName>
    </submittedName>
</protein>
<proteinExistence type="predicted"/>
<dbReference type="AlphaFoldDB" id="A0AAD5SGZ3"/>
<feature type="region of interest" description="Disordered" evidence="1">
    <location>
        <begin position="285"/>
        <end position="372"/>
    </location>
</feature>
<accession>A0AAD5SGZ3</accession>
<name>A0AAD5SGZ3_9FUNG</name>
<gene>
    <name evidence="2" type="ORF">HK097_005200</name>
</gene>
<dbReference type="Proteomes" id="UP001212841">
    <property type="component" value="Unassembled WGS sequence"/>
</dbReference>
<comment type="caution">
    <text evidence="2">The sequence shown here is derived from an EMBL/GenBank/DDBJ whole genome shotgun (WGS) entry which is preliminary data.</text>
</comment>
<reference evidence="2" key="1">
    <citation type="submission" date="2020-05" db="EMBL/GenBank/DDBJ databases">
        <title>Phylogenomic resolution of chytrid fungi.</title>
        <authorList>
            <person name="Stajich J.E."/>
            <person name="Amses K."/>
            <person name="Simmons R."/>
            <person name="Seto K."/>
            <person name="Myers J."/>
            <person name="Bonds A."/>
            <person name="Quandt C.A."/>
            <person name="Barry K."/>
            <person name="Liu P."/>
            <person name="Grigoriev I."/>
            <person name="Longcore J.E."/>
            <person name="James T.Y."/>
        </authorList>
    </citation>
    <scope>NUCLEOTIDE SEQUENCE</scope>
    <source>
        <strain evidence="2">JEL0318</strain>
    </source>
</reference>